<keyword evidence="5 11" id="KW-0444">Lipid biosynthesis</keyword>
<dbReference type="RefSeq" id="WP_376813063.1">
    <property type="nucleotide sequence ID" value="NZ_JBHSDY010000006.1"/>
</dbReference>
<comment type="pathway">
    <text evidence="11">Bacterial outer membrane biogenesis; LPS lipid A biosynthesis.</text>
</comment>
<accession>A0ABV8RYN1</accession>
<gene>
    <name evidence="11 12" type="primary">lpxB</name>
    <name evidence="12" type="ORF">ACFO0J_10670</name>
</gene>
<keyword evidence="7 11" id="KW-0328">Glycosyltransferase</keyword>
<dbReference type="Pfam" id="PF02684">
    <property type="entry name" value="LpxB"/>
    <property type="match status" value="2"/>
</dbReference>
<evidence type="ECO:0000256" key="11">
    <source>
        <dbReference type="HAMAP-Rule" id="MF_00392"/>
    </source>
</evidence>
<dbReference type="GO" id="GO:0008915">
    <property type="term" value="F:lipid-A-disaccharide synthase activity"/>
    <property type="evidence" value="ECO:0007669"/>
    <property type="project" value="UniProtKB-EC"/>
</dbReference>
<name>A0ABV8RYN1_9BURK</name>
<keyword evidence="9 11" id="KW-0443">Lipid metabolism</keyword>
<organism evidence="12 13">
    <name type="scientific">Castellaniella hirudinis</name>
    <dbReference type="NCBI Taxonomy" id="1144617"/>
    <lineage>
        <taxon>Bacteria</taxon>
        <taxon>Pseudomonadati</taxon>
        <taxon>Pseudomonadota</taxon>
        <taxon>Betaproteobacteria</taxon>
        <taxon>Burkholderiales</taxon>
        <taxon>Alcaligenaceae</taxon>
        <taxon>Castellaniella</taxon>
    </lineage>
</organism>
<proteinExistence type="inferred from homology"/>
<dbReference type="PANTHER" id="PTHR30372:SF4">
    <property type="entry name" value="LIPID-A-DISACCHARIDE SYNTHASE, MITOCHONDRIAL-RELATED"/>
    <property type="match status" value="1"/>
</dbReference>
<dbReference type="Proteomes" id="UP001595756">
    <property type="component" value="Unassembled WGS sequence"/>
</dbReference>
<evidence type="ECO:0000256" key="5">
    <source>
        <dbReference type="ARBA" id="ARBA00022516"/>
    </source>
</evidence>
<evidence type="ECO:0000256" key="10">
    <source>
        <dbReference type="ARBA" id="ARBA00048975"/>
    </source>
</evidence>
<protein>
    <recommendedName>
        <fullName evidence="4 11">Lipid-A-disaccharide synthase</fullName>
        <ecNumber evidence="3 11">2.4.1.182</ecNumber>
    </recommendedName>
</protein>
<keyword evidence="6 11" id="KW-0441">Lipid A biosynthesis</keyword>
<evidence type="ECO:0000256" key="8">
    <source>
        <dbReference type="ARBA" id="ARBA00022679"/>
    </source>
</evidence>
<evidence type="ECO:0000313" key="13">
    <source>
        <dbReference type="Proteomes" id="UP001595756"/>
    </source>
</evidence>
<evidence type="ECO:0000256" key="4">
    <source>
        <dbReference type="ARBA" id="ARBA00020902"/>
    </source>
</evidence>
<evidence type="ECO:0000256" key="2">
    <source>
        <dbReference type="ARBA" id="ARBA00007868"/>
    </source>
</evidence>
<evidence type="ECO:0000256" key="1">
    <source>
        <dbReference type="ARBA" id="ARBA00002056"/>
    </source>
</evidence>
<comment type="function">
    <text evidence="1 11">Condensation of UDP-2,3-diacylglucosamine and 2,3-diacylglucosamine-1-phosphate to form lipid A disaccharide, a precursor of lipid A, a phosphorylated glycolipid that anchors the lipopolysaccharide to the outer membrane of the cell.</text>
</comment>
<reference evidence="13" key="1">
    <citation type="journal article" date="2019" name="Int. J. Syst. Evol. Microbiol.">
        <title>The Global Catalogue of Microorganisms (GCM) 10K type strain sequencing project: providing services to taxonomists for standard genome sequencing and annotation.</title>
        <authorList>
            <consortium name="The Broad Institute Genomics Platform"/>
            <consortium name="The Broad Institute Genome Sequencing Center for Infectious Disease"/>
            <person name="Wu L."/>
            <person name="Ma J."/>
        </authorList>
    </citation>
    <scope>NUCLEOTIDE SEQUENCE [LARGE SCALE GENOMIC DNA]</scope>
    <source>
        <strain evidence="13">CGMCC 1.19029</strain>
    </source>
</reference>
<evidence type="ECO:0000256" key="3">
    <source>
        <dbReference type="ARBA" id="ARBA00012687"/>
    </source>
</evidence>
<comment type="similarity">
    <text evidence="2 11">Belongs to the LpxB family.</text>
</comment>
<keyword evidence="8 11" id="KW-0808">Transferase</keyword>
<evidence type="ECO:0000313" key="12">
    <source>
        <dbReference type="EMBL" id="MFC4298503.1"/>
    </source>
</evidence>
<evidence type="ECO:0000256" key="9">
    <source>
        <dbReference type="ARBA" id="ARBA00023098"/>
    </source>
</evidence>
<dbReference type="EMBL" id="JBHSDY010000006">
    <property type="protein sequence ID" value="MFC4298503.1"/>
    <property type="molecule type" value="Genomic_DNA"/>
</dbReference>
<dbReference type="InterPro" id="IPR003835">
    <property type="entry name" value="Glyco_trans_19"/>
</dbReference>
<dbReference type="PANTHER" id="PTHR30372">
    <property type="entry name" value="LIPID-A-DISACCHARIDE SYNTHASE"/>
    <property type="match status" value="1"/>
</dbReference>
<evidence type="ECO:0000256" key="6">
    <source>
        <dbReference type="ARBA" id="ARBA00022556"/>
    </source>
</evidence>
<dbReference type="HAMAP" id="MF_00392">
    <property type="entry name" value="LpxB"/>
    <property type="match status" value="1"/>
</dbReference>
<sequence length="416" mass="45476">MSFAAAIVAGEPSGDLLAARMLRGLQSHDPQVKAMGIGGPAMARAGFEAWHPMDALSVFGYVDALRQAPRLIRTWRDTRRRALDWRPDVFVGVDAPDFNLRLEEKLRAAGIPTVHFVGPSIWAWRFERIHQIRRAVSHMLVLFPFEVDLYREQGVPVTYVGHPLAELIPVQPDRAAARARLGLEPKARVLALMPGSRESEIRLLASRFLQAAQILISQDPDLQVVVPVVNPQRRAQFEAVLAQYPVPGCRILSALPASGQGIEAPAAGQGAAPARADGLDTSEWPVAWHAMEAADAVLVASGTATLEAALFKRPLVISYVITPWMRRIMAWKSGQDAPSLPWIGLPNILEREFVVPELLQEAATPQALAEHTWAALTDADLAARITQRFTALHETLSRDTPGLAAQAILETSRGHA</sequence>
<keyword evidence="13" id="KW-1185">Reference proteome</keyword>
<dbReference type="EC" id="2.4.1.182" evidence="3 11"/>
<comment type="catalytic activity">
    <reaction evidence="10 11">
        <text>a lipid X + a UDP-2-N,3-O-bis[(3R)-3-hydroxyacyl]-alpha-D-glucosamine = a lipid A disaccharide + UDP + H(+)</text>
        <dbReference type="Rhea" id="RHEA:67828"/>
        <dbReference type="ChEBI" id="CHEBI:15378"/>
        <dbReference type="ChEBI" id="CHEBI:58223"/>
        <dbReference type="ChEBI" id="CHEBI:137748"/>
        <dbReference type="ChEBI" id="CHEBI:176338"/>
        <dbReference type="ChEBI" id="CHEBI:176343"/>
        <dbReference type="EC" id="2.4.1.182"/>
    </reaction>
</comment>
<dbReference type="NCBIfam" id="TIGR00215">
    <property type="entry name" value="lpxB"/>
    <property type="match status" value="1"/>
</dbReference>
<evidence type="ECO:0000256" key="7">
    <source>
        <dbReference type="ARBA" id="ARBA00022676"/>
    </source>
</evidence>
<comment type="caution">
    <text evidence="12">The sequence shown here is derived from an EMBL/GenBank/DDBJ whole genome shotgun (WGS) entry which is preliminary data.</text>
</comment>
<dbReference type="SUPFAM" id="SSF53756">
    <property type="entry name" value="UDP-Glycosyltransferase/glycogen phosphorylase"/>
    <property type="match status" value="1"/>
</dbReference>